<dbReference type="Proteomes" id="UP001221597">
    <property type="component" value="Chromosome"/>
</dbReference>
<sequence>MKTLKKAVVMFMAIMLLIPSLAMAHNGETHEKPTSKTPAADLRAGLDQLLSEHFVLATTAMIKDYNNAEDADEVYKALDQNAKDMTPVIASVYGEKAAAQFEDIFLGHNDYTPDFVEAKVNNDKEARQAAEAEVDEFVDKFSSFLAKATEGNLSKEAAAKVLAAHEQDVINVFDYYAAGEYKKAYEAFREGFDRMFAISKALSSAIVTQMPEKFEGTEAVTPAADLRSQLNSLAAEHFALAVLGMQKGYNQAEDYDFITWAENMNTQDFTKAIESIYGAEAATQFQKIWQKNHIQAQGQLVTATLENDEKARMEAEQSLQKFAETLGQFLGKATGGNLPADAATNALWAHEEDVIQTFDHYVAGDYQATYESFRDGYGFMFGVGETLSDAIVKQMPDKFSAEQMPSDMPKTGMGGTATSSLWTWAAFGAFVLISGGFMMRKRAQQ</sequence>
<proteinExistence type="predicted"/>
<dbReference type="EMBL" id="CP121671">
    <property type="protein sequence ID" value="WFT74336.1"/>
    <property type="molecule type" value="Genomic_DNA"/>
</dbReference>
<organism evidence="3 4">
    <name type="scientific">Halobacillus naozhouensis</name>
    <dbReference type="NCBI Taxonomy" id="554880"/>
    <lineage>
        <taxon>Bacteria</taxon>
        <taxon>Bacillati</taxon>
        <taxon>Bacillota</taxon>
        <taxon>Bacilli</taxon>
        <taxon>Bacillales</taxon>
        <taxon>Bacillaceae</taxon>
        <taxon>Halobacillus</taxon>
    </lineage>
</organism>
<evidence type="ECO:0000313" key="4">
    <source>
        <dbReference type="Proteomes" id="UP001221597"/>
    </source>
</evidence>
<dbReference type="RefSeq" id="WP_283076335.1">
    <property type="nucleotide sequence ID" value="NZ_CP121671.1"/>
</dbReference>
<feature type="chain" id="PRO_5045976482" evidence="2">
    <location>
        <begin position="25"/>
        <end position="445"/>
    </location>
</feature>
<protein>
    <submittedName>
        <fullName evidence="3">Copper amine oxidase</fullName>
    </submittedName>
</protein>
<keyword evidence="1" id="KW-0472">Membrane</keyword>
<reference evidence="3 4" key="1">
    <citation type="submission" date="2023-04" db="EMBL/GenBank/DDBJ databases">
        <title>Genome sequence of Halobacillus naozhouensis KACC 21980.</title>
        <authorList>
            <person name="Kim S."/>
            <person name="Heo J."/>
            <person name="Kwon S.-W."/>
        </authorList>
    </citation>
    <scope>NUCLEOTIDE SEQUENCE [LARGE SCALE GENOMIC DNA]</scope>
    <source>
        <strain evidence="3 4">KCTC 13234</strain>
    </source>
</reference>
<keyword evidence="2" id="KW-0732">Signal</keyword>
<feature type="signal peptide" evidence="2">
    <location>
        <begin position="1"/>
        <end position="24"/>
    </location>
</feature>
<keyword evidence="4" id="KW-1185">Reference proteome</keyword>
<gene>
    <name evidence="3" type="ORF">P9989_18550</name>
</gene>
<name>A0ABY8J027_9BACI</name>
<keyword evidence="1" id="KW-0812">Transmembrane</keyword>
<evidence type="ECO:0000256" key="1">
    <source>
        <dbReference type="SAM" id="Phobius"/>
    </source>
</evidence>
<evidence type="ECO:0000256" key="2">
    <source>
        <dbReference type="SAM" id="SignalP"/>
    </source>
</evidence>
<accession>A0ABY8J027</accession>
<keyword evidence="1" id="KW-1133">Transmembrane helix</keyword>
<evidence type="ECO:0000313" key="3">
    <source>
        <dbReference type="EMBL" id="WFT74336.1"/>
    </source>
</evidence>
<feature type="transmembrane region" description="Helical" evidence="1">
    <location>
        <begin position="421"/>
        <end position="439"/>
    </location>
</feature>